<keyword evidence="3" id="KW-1185">Reference proteome</keyword>
<feature type="compositionally biased region" description="Basic and acidic residues" evidence="1">
    <location>
        <begin position="67"/>
        <end position="82"/>
    </location>
</feature>
<feature type="compositionally biased region" description="Basic and acidic residues" evidence="1">
    <location>
        <begin position="31"/>
        <end position="46"/>
    </location>
</feature>
<feature type="compositionally biased region" description="Basic and acidic residues" evidence="1">
    <location>
        <begin position="1"/>
        <end position="14"/>
    </location>
</feature>
<accession>A0AAW2EWK6</accession>
<sequence>MRRQKKPGERESRSSRSNLIKDAVRIAKRTGPRDEQRDDEAGRKEPALIPLRRGGARRYAARVRKIVDENGVEKSDSGDPRKSSRSPVAWKTFSDCRVGDTQSAFLL</sequence>
<dbReference type="Proteomes" id="UP001430953">
    <property type="component" value="Unassembled WGS sequence"/>
</dbReference>
<organism evidence="2 3">
    <name type="scientific">Cardiocondyla obscurior</name>
    <dbReference type="NCBI Taxonomy" id="286306"/>
    <lineage>
        <taxon>Eukaryota</taxon>
        <taxon>Metazoa</taxon>
        <taxon>Ecdysozoa</taxon>
        <taxon>Arthropoda</taxon>
        <taxon>Hexapoda</taxon>
        <taxon>Insecta</taxon>
        <taxon>Pterygota</taxon>
        <taxon>Neoptera</taxon>
        <taxon>Endopterygota</taxon>
        <taxon>Hymenoptera</taxon>
        <taxon>Apocrita</taxon>
        <taxon>Aculeata</taxon>
        <taxon>Formicoidea</taxon>
        <taxon>Formicidae</taxon>
        <taxon>Myrmicinae</taxon>
        <taxon>Cardiocondyla</taxon>
    </lineage>
</organism>
<protein>
    <submittedName>
        <fullName evidence="2">Uncharacterized protein</fullName>
    </submittedName>
</protein>
<gene>
    <name evidence="2" type="ORF">PUN28_016048</name>
</gene>
<name>A0AAW2EWK6_9HYME</name>
<dbReference type="AlphaFoldDB" id="A0AAW2EWK6"/>
<evidence type="ECO:0000313" key="3">
    <source>
        <dbReference type="Proteomes" id="UP001430953"/>
    </source>
</evidence>
<feature type="region of interest" description="Disordered" evidence="1">
    <location>
        <begin position="67"/>
        <end position="92"/>
    </location>
</feature>
<comment type="caution">
    <text evidence="2">The sequence shown here is derived from an EMBL/GenBank/DDBJ whole genome shotgun (WGS) entry which is preliminary data.</text>
</comment>
<feature type="region of interest" description="Disordered" evidence="1">
    <location>
        <begin position="1"/>
        <end position="55"/>
    </location>
</feature>
<evidence type="ECO:0000313" key="2">
    <source>
        <dbReference type="EMBL" id="KAL0106047.1"/>
    </source>
</evidence>
<proteinExistence type="predicted"/>
<evidence type="ECO:0000256" key="1">
    <source>
        <dbReference type="SAM" id="MobiDB-lite"/>
    </source>
</evidence>
<dbReference type="EMBL" id="JADYXP020000018">
    <property type="protein sequence ID" value="KAL0106047.1"/>
    <property type="molecule type" value="Genomic_DNA"/>
</dbReference>
<reference evidence="2 3" key="1">
    <citation type="submission" date="2023-03" db="EMBL/GenBank/DDBJ databases">
        <title>High recombination rates correlate with genetic variation in Cardiocondyla obscurior ants.</title>
        <authorList>
            <person name="Errbii M."/>
        </authorList>
    </citation>
    <scope>NUCLEOTIDE SEQUENCE [LARGE SCALE GENOMIC DNA]</scope>
    <source>
        <strain evidence="2">Alpha-2009</strain>
        <tissue evidence="2">Whole body</tissue>
    </source>
</reference>